<gene>
    <name evidence="3" type="ORF">SCHPADRAFT_944114</name>
</gene>
<evidence type="ECO:0000256" key="1">
    <source>
        <dbReference type="SAM" id="Phobius"/>
    </source>
</evidence>
<keyword evidence="1" id="KW-0472">Membrane</keyword>
<keyword evidence="4" id="KW-1185">Reference proteome</keyword>
<keyword evidence="1" id="KW-0812">Transmembrane</keyword>
<feature type="transmembrane region" description="Helical" evidence="1">
    <location>
        <begin position="158"/>
        <end position="178"/>
    </location>
</feature>
<dbReference type="InParanoid" id="A0A0H2RAG3"/>
<sequence>MDVPSNLSETVLIYRYTTTATITLVVYEYIINLGSEVRYLWRRRITLGTVLMAFCRYFPFINIFQFIVYTRLTDANPEACVTGYRLSGSFIYVEFIVALLVLYVRAYAVWGGSKIILSLLAGVLGGSSYTMFLFVTNAKAPAPGISTPCVYILGDNNLWIAVALLLSGEATALGLLLIKSIQHARALRNFATPSRSRNLLAVMAQDGIGYFACTLVLSSANLVVLRRVRGPPDLRDFLFVIQGALQSILCSRLLFHVHAVNENPGGTMATVSTIVYYDVFLQSKLGLEIELRPRRGRLSLDSLTARAKPPMSS</sequence>
<feature type="transmembrane region" description="Helical" evidence="1">
    <location>
        <begin position="115"/>
        <end position="138"/>
    </location>
</feature>
<evidence type="ECO:0000313" key="4">
    <source>
        <dbReference type="Proteomes" id="UP000053477"/>
    </source>
</evidence>
<evidence type="ECO:0000313" key="3">
    <source>
        <dbReference type="EMBL" id="KLO08840.1"/>
    </source>
</evidence>
<dbReference type="Pfam" id="PF20151">
    <property type="entry name" value="DUF6533"/>
    <property type="match status" value="1"/>
</dbReference>
<feature type="transmembrane region" description="Helical" evidence="1">
    <location>
        <begin position="12"/>
        <end position="33"/>
    </location>
</feature>
<feature type="transmembrane region" description="Helical" evidence="1">
    <location>
        <begin position="199"/>
        <end position="225"/>
    </location>
</feature>
<feature type="transmembrane region" description="Helical" evidence="1">
    <location>
        <begin position="89"/>
        <end position="108"/>
    </location>
</feature>
<accession>A0A0H2RAG3</accession>
<dbReference type="OrthoDB" id="2958007at2759"/>
<reference evidence="3 4" key="1">
    <citation type="submission" date="2015-04" db="EMBL/GenBank/DDBJ databases">
        <title>Complete genome sequence of Schizopora paradoxa KUC8140, a cosmopolitan wood degrader in East Asia.</title>
        <authorList>
            <consortium name="DOE Joint Genome Institute"/>
            <person name="Min B."/>
            <person name="Park H."/>
            <person name="Jang Y."/>
            <person name="Kim J.-J."/>
            <person name="Kim K.H."/>
            <person name="Pangilinan J."/>
            <person name="Lipzen A."/>
            <person name="Riley R."/>
            <person name="Grigoriev I.V."/>
            <person name="Spatafora J.W."/>
            <person name="Choi I.-G."/>
        </authorList>
    </citation>
    <scope>NUCLEOTIDE SEQUENCE [LARGE SCALE GENOMIC DNA]</scope>
    <source>
        <strain evidence="3 4">KUC8140</strain>
    </source>
</reference>
<dbReference type="EMBL" id="KQ086075">
    <property type="protein sequence ID" value="KLO08840.1"/>
    <property type="molecule type" value="Genomic_DNA"/>
</dbReference>
<proteinExistence type="predicted"/>
<dbReference type="InterPro" id="IPR045340">
    <property type="entry name" value="DUF6533"/>
</dbReference>
<evidence type="ECO:0000259" key="2">
    <source>
        <dbReference type="Pfam" id="PF20151"/>
    </source>
</evidence>
<keyword evidence="1" id="KW-1133">Transmembrane helix</keyword>
<dbReference type="Proteomes" id="UP000053477">
    <property type="component" value="Unassembled WGS sequence"/>
</dbReference>
<dbReference type="AlphaFoldDB" id="A0A0H2RAG3"/>
<feature type="domain" description="DUF6533" evidence="2">
    <location>
        <begin position="16"/>
        <end position="61"/>
    </location>
</feature>
<name>A0A0H2RAG3_9AGAM</name>
<organism evidence="3 4">
    <name type="scientific">Schizopora paradoxa</name>
    <dbReference type="NCBI Taxonomy" id="27342"/>
    <lineage>
        <taxon>Eukaryota</taxon>
        <taxon>Fungi</taxon>
        <taxon>Dikarya</taxon>
        <taxon>Basidiomycota</taxon>
        <taxon>Agaricomycotina</taxon>
        <taxon>Agaricomycetes</taxon>
        <taxon>Hymenochaetales</taxon>
        <taxon>Schizoporaceae</taxon>
        <taxon>Schizopora</taxon>
    </lineage>
</organism>
<feature type="transmembrane region" description="Helical" evidence="1">
    <location>
        <begin position="45"/>
        <end position="69"/>
    </location>
</feature>
<protein>
    <recommendedName>
        <fullName evidence="2">DUF6533 domain-containing protein</fullName>
    </recommendedName>
</protein>